<evidence type="ECO:0000313" key="1">
    <source>
        <dbReference type="EMBL" id="KAK4825139.1"/>
    </source>
</evidence>
<dbReference type="EMBL" id="JAUNZN010000003">
    <property type="protein sequence ID" value="KAK4825139.1"/>
    <property type="molecule type" value="Genomic_DNA"/>
</dbReference>
<organism evidence="1 2">
    <name type="scientific">Mycteria americana</name>
    <name type="common">Wood stork</name>
    <dbReference type="NCBI Taxonomy" id="33587"/>
    <lineage>
        <taxon>Eukaryota</taxon>
        <taxon>Metazoa</taxon>
        <taxon>Chordata</taxon>
        <taxon>Craniata</taxon>
        <taxon>Vertebrata</taxon>
        <taxon>Euteleostomi</taxon>
        <taxon>Archelosauria</taxon>
        <taxon>Archosauria</taxon>
        <taxon>Dinosauria</taxon>
        <taxon>Saurischia</taxon>
        <taxon>Theropoda</taxon>
        <taxon>Coelurosauria</taxon>
        <taxon>Aves</taxon>
        <taxon>Neognathae</taxon>
        <taxon>Neoaves</taxon>
        <taxon>Aequornithes</taxon>
        <taxon>Ciconiiformes</taxon>
        <taxon>Ciconiidae</taxon>
        <taxon>Mycteria</taxon>
    </lineage>
</organism>
<protein>
    <submittedName>
        <fullName evidence="1">Uncharacterized protein</fullName>
    </submittedName>
</protein>
<dbReference type="AlphaFoldDB" id="A0AAN7RYA4"/>
<keyword evidence="2" id="KW-1185">Reference proteome</keyword>
<name>A0AAN7RYA4_MYCAM</name>
<gene>
    <name evidence="1" type="ORF">QYF61_024119</name>
</gene>
<dbReference type="Proteomes" id="UP001333110">
    <property type="component" value="Unassembled WGS sequence"/>
</dbReference>
<comment type="caution">
    <text evidence="1">The sequence shown here is derived from an EMBL/GenBank/DDBJ whole genome shotgun (WGS) entry which is preliminary data.</text>
</comment>
<accession>A0AAN7RYA4</accession>
<sequence length="133" mass="14730">MVEFTILRGRSRAKSKITTLDFMKADFGHFLDLLGNRHSRTAGPTVLCKDAIHRTLLGHRAGACGRLLRSGWASPELQHCCGKGITGGTPDTSHRLSQLSHLETESIAWINKAFGLDHEAQRVSMVQCLVVHW</sequence>
<reference evidence="1 2" key="1">
    <citation type="journal article" date="2023" name="J. Hered.">
        <title>Chromosome-level genome of the wood stork (Mycteria americana) provides insight into avian chromosome evolution.</title>
        <authorList>
            <person name="Flamio R. Jr."/>
            <person name="Ramstad K.M."/>
        </authorList>
    </citation>
    <scope>NUCLEOTIDE SEQUENCE [LARGE SCALE GENOMIC DNA]</scope>
    <source>
        <strain evidence="1">JAX WOST 10</strain>
    </source>
</reference>
<evidence type="ECO:0000313" key="2">
    <source>
        <dbReference type="Proteomes" id="UP001333110"/>
    </source>
</evidence>
<proteinExistence type="predicted"/>